<evidence type="ECO:0000256" key="6">
    <source>
        <dbReference type="ARBA" id="ARBA00023040"/>
    </source>
</evidence>
<keyword evidence="3" id="KW-0589">Pheromone response</keyword>
<gene>
    <name evidence="12" type="ORF">IF1G_01694</name>
</gene>
<feature type="compositionally biased region" description="Polar residues" evidence="10">
    <location>
        <begin position="386"/>
        <end position="405"/>
    </location>
</feature>
<feature type="region of interest" description="Disordered" evidence="10">
    <location>
        <begin position="419"/>
        <end position="444"/>
    </location>
</feature>
<reference evidence="12 13" key="1">
    <citation type="journal article" date="2019" name="Appl. Microbiol. Biotechnol.">
        <title>Genome sequence of Isaria javanica and comparative genome analysis insights into family S53 peptidase evolution in fungal entomopathogens.</title>
        <authorList>
            <person name="Lin R."/>
            <person name="Zhang X."/>
            <person name="Xin B."/>
            <person name="Zou M."/>
            <person name="Gao Y."/>
            <person name="Qin F."/>
            <person name="Hu Q."/>
            <person name="Xie B."/>
            <person name="Cheng X."/>
        </authorList>
    </citation>
    <scope>NUCLEOTIDE SEQUENCE [LARGE SCALE GENOMIC DNA]</scope>
    <source>
        <strain evidence="12 13">IJ1G</strain>
    </source>
</reference>
<evidence type="ECO:0000256" key="4">
    <source>
        <dbReference type="ARBA" id="ARBA00022692"/>
    </source>
</evidence>
<dbReference type="PANTHER" id="PTHR28097">
    <property type="entry name" value="PHEROMONE A FACTOR RECEPTOR"/>
    <property type="match status" value="1"/>
</dbReference>
<evidence type="ECO:0000256" key="11">
    <source>
        <dbReference type="SAM" id="Phobius"/>
    </source>
</evidence>
<keyword evidence="13" id="KW-1185">Reference proteome</keyword>
<dbReference type="PANTHER" id="PTHR28097:SF1">
    <property type="entry name" value="PHEROMONE A FACTOR RECEPTOR"/>
    <property type="match status" value="1"/>
</dbReference>
<keyword evidence="6" id="KW-0297">G-protein coupled receptor</keyword>
<evidence type="ECO:0000256" key="5">
    <source>
        <dbReference type="ARBA" id="ARBA00022989"/>
    </source>
</evidence>
<protein>
    <submittedName>
        <fullName evidence="12">A-pheromone receptor PreA</fullName>
    </submittedName>
</protein>
<keyword evidence="9" id="KW-0807">Transducer</keyword>
<keyword evidence="7 11" id="KW-0472">Membrane</keyword>
<name>A0A545VCY8_9HYPO</name>
<dbReference type="GO" id="GO:0000750">
    <property type="term" value="P:pheromone-dependent signal transduction involved in conjugation with cellular fusion"/>
    <property type="evidence" value="ECO:0007669"/>
    <property type="project" value="TreeGrafter"/>
</dbReference>
<comment type="subcellular location">
    <subcellularLocation>
        <location evidence="1">Membrane</location>
        <topology evidence="1">Multi-pass membrane protein</topology>
    </subcellularLocation>
</comment>
<evidence type="ECO:0000256" key="1">
    <source>
        <dbReference type="ARBA" id="ARBA00004141"/>
    </source>
</evidence>
<dbReference type="EMBL" id="SPUK01000002">
    <property type="protein sequence ID" value="TQV99479.1"/>
    <property type="molecule type" value="Genomic_DNA"/>
</dbReference>
<feature type="transmembrane region" description="Helical" evidence="11">
    <location>
        <begin position="243"/>
        <end position="266"/>
    </location>
</feature>
<dbReference type="OrthoDB" id="2874149at2759"/>
<evidence type="ECO:0000256" key="7">
    <source>
        <dbReference type="ARBA" id="ARBA00023136"/>
    </source>
</evidence>
<dbReference type="GO" id="GO:0005886">
    <property type="term" value="C:plasma membrane"/>
    <property type="evidence" value="ECO:0007669"/>
    <property type="project" value="TreeGrafter"/>
</dbReference>
<evidence type="ECO:0000256" key="8">
    <source>
        <dbReference type="ARBA" id="ARBA00023170"/>
    </source>
</evidence>
<evidence type="ECO:0000313" key="13">
    <source>
        <dbReference type="Proteomes" id="UP000315783"/>
    </source>
</evidence>
<dbReference type="Proteomes" id="UP000315783">
    <property type="component" value="Unassembled WGS sequence"/>
</dbReference>
<evidence type="ECO:0000256" key="3">
    <source>
        <dbReference type="ARBA" id="ARBA00022507"/>
    </source>
</evidence>
<comment type="similarity">
    <text evidence="2">Belongs to the G-protein coupled receptor 4 family.</text>
</comment>
<evidence type="ECO:0000256" key="10">
    <source>
        <dbReference type="SAM" id="MobiDB-lite"/>
    </source>
</evidence>
<feature type="transmembrane region" description="Helical" evidence="11">
    <location>
        <begin position="310"/>
        <end position="327"/>
    </location>
</feature>
<sequence length="562" mass="60722">MDHHSLAARGDSPAIFSVAPSSPPFATPSLTANLVARVALAVVANVVCLVPLRNLYLNGEFAAAVFIVVVEIKNVFTILMALLWRTDDMASWWPGYGLCDLEPFVYNGCAGIFVTCLLAIMRNLAHQVGIMRANPLTVREKRRRNLVQALIIFPLPVVQLALTWPLAARRYAVGTLMGCSWVPASSWPYLLFFVVAQLVVSVVAAIYAVITFFRFRQVSKTTSSALSSNRAALLRGQRTKRRLYLMVTSILVPFLPINVTLCVLNVQALSGMVPFNVNQIHHPTSPDQPPWGAILFLPSSAISFGSLNNGYISIITAIPISIFFGMTKDAMNSYRVILLRLGLGRIWPSLHNEYDPDRKAMQTAAATGYLARSSKRTKSSQNSSQYRLTTHATSKSVSSGESTAGSVHHDLSRVLTPGLAAALGGGPSNGGGGAPIPPHPRSWTSRLPRSPFPFRNKSEAIHLAPAIPPQTPTPVLPPLDTKASALSLRSQDDDAICPQAVPPRRKMSSSSARNFSLPVMGPGRPHPSEALDLPGALSTLESGNRSVRFANHTLDDAGDNCQ</sequence>
<accession>A0A545VCY8</accession>
<keyword evidence="5 11" id="KW-1133">Transmembrane helix</keyword>
<feature type="transmembrane region" description="Helical" evidence="11">
    <location>
        <begin position="61"/>
        <end position="84"/>
    </location>
</feature>
<feature type="region of interest" description="Disordered" evidence="10">
    <location>
        <begin position="366"/>
        <end position="407"/>
    </location>
</feature>
<keyword evidence="4 11" id="KW-0812">Transmembrane</keyword>
<dbReference type="GO" id="GO:0004932">
    <property type="term" value="F:mating-type factor pheromone receptor activity"/>
    <property type="evidence" value="ECO:0007669"/>
    <property type="project" value="InterPro"/>
</dbReference>
<feature type="compositionally biased region" description="Gly residues" evidence="10">
    <location>
        <begin position="423"/>
        <end position="434"/>
    </location>
</feature>
<feature type="transmembrane region" description="Helical" evidence="11">
    <location>
        <begin position="187"/>
        <end position="210"/>
    </location>
</feature>
<evidence type="ECO:0000256" key="2">
    <source>
        <dbReference type="ARBA" id="ARBA00011085"/>
    </source>
</evidence>
<dbReference type="AlphaFoldDB" id="A0A545VCY8"/>
<evidence type="ECO:0000313" key="12">
    <source>
        <dbReference type="EMBL" id="TQV99479.1"/>
    </source>
</evidence>
<proteinExistence type="inferred from homology"/>
<dbReference type="Pfam" id="PF02076">
    <property type="entry name" value="STE3"/>
    <property type="match status" value="1"/>
</dbReference>
<feature type="transmembrane region" description="Helical" evidence="11">
    <location>
        <begin position="146"/>
        <end position="167"/>
    </location>
</feature>
<comment type="caution">
    <text evidence="12">The sequence shown here is derived from an EMBL/GenBank/DDBJ whole genome shotgun (WGS) entry which is preliminary data.</text>
</comment>
<evidence type="ECO:0000256" key="9">
    <source>
        <dbReference type="ARBA" id="ARBA00023224"/>
    </source>
</evidence>
<feature type="transmembrane region" description="Helical" evidence="11">
    <location>
        <begin position="104"/>
        <end position="125"/>
    </location>
</feature>
<dbReference type="InterPro" id="IPR001499">
    <property type="entry name" value="GPCR_STE3"/>
</dbReference>
<keyword evidence="8 12" id="KW-0675">Receptor</keyword>
<organism evidence="12 13">
    <name type="scientific">Cordyceps javanica</name>
    <dbReference type="NCBI Taxonomy" id="43265"/>
    <lineage>
        <taxon>Eukaryota</taxon>
        <taxon>Fungi</taxon>
        <taxon>Dikarya</taxon>
        <taxon>Ascomycota</taxon>
        <taxon>Pezizomycotina</taxon>
        <taxon>Sordariomycetes</taxon>
        <taxon>Hypocreomycetidae</taxon>
        <taxon>Hypocreales</taxon>
        <taxon>Cordycipitaceae</taxon>
        <taxon>Cordyceps</taxon>
    </lineage>
</organism>
<feature type="transmembrane region" description="Helical" evidence="11">
    <location>
        <begin position="34"/>
        <end position="52"/>
    </location>
</feature>